<keyword evidence="2" id="KW-1185">Reference proteome</keyword>
<evidence type="ECO:0000313" key="2">
    <source>
        <dbReference type="Proteomes" id="UP000503349"/>
    </source>
</evidence>
<dbReference type="EMBL" id="CM015729">
    <property type="protein sequence ID" value="KAF3702839.1"/>
    <property type="molecule type" value="Genomic_DNA"/>
</dbReference>
<dbReference type="AlphaFoldDB" id="A0A6G1QKC9"/>
<organism evidence="1 2">
    <name type="scientific">Channa argus</name>
    <name type="common">Northern snakehead</name>
    <name type="synonym">Ophicephalus argus</name>
    <dbReference type="NCBI Taxonomy" id="215402"/>
    <lineage>
        <taxon>Eukaryota</taxon>
        <taxon>Metazoa</taxon>
        <taxon>Chordata</taxon>
        <taxon>Craniata</taxon>
        <taxon>Vertebrata</taxon>
        <taxon>Euteleostomi</taxon>
        <taxon>Actinopterygii</taxon>
        <taxon>Neopterygii</taxon>
        <taxon>Teleostei</taxon>
        <taxon>Neoteleostei</taxon>
        <taxon>Acanthomorphata</taxon>
        <taxon>Anabantaria</taxon>
        <taxon>Anabantiformes</taxon>
        <taxon>Channoidei</taxon>
        <taxon>Channidae</taxon>
        <taxon>Channa</taxon>
    </lineage>
</organism>
<sequence length="78" mass="9019">MINDGMINIMNLRPSSFLQQAAVYSPLQKHHLTSGAMCWHIHQHNSILHQPSFFTYLCCFVSPEDTLPLHRKQTAFHT</sequence>
<proteinExistence type="predicted"/>
<dbReference type="Proteomes" id="UP000503349">
    <property type="component" value="Chromosome 18"/>
</dbReference>
<reference evidence="1 2" key="1">
    <citation type="submission" date="2019-02" db="EMBL/GenBank/DDBJ databases">
        <title>Opniocepnalus argus genome.</title>
        <authorList>
            <person name="Zhou C."/>
            <person name="Xiao S."/>
        </authorList>
    </citation>
    <scope>NUCLEOTIDE SEQUENCE [LARGE SCALE GENOMIC DNA]</scope>
    <source>
        <strain evidence="1">OARG1902GOOAL</strain>
        <tissue evidence="1">Muscle</tissue>
    </source>
</reference>
<name>A0A6G1QKC9_CHAAH</name>
<evidence type="ECO:0000313" key="1">
    <source>
        <dbReference type="EMBL" id="KAF3702839.1"/>
    </source>
</evidence>
<reference evidence="2" key="2">
    <citation type="submission" date="2019-02" db="EMBL/GenBank/DDBJ databases">
        <title>Opniocepnalus argus Var Kimnra genome.</title>
        <authorList>
            <person name="Zhou C."/>
            <person name="Xiao S."/>
        </authorList>
    </citation>
    <scope>NUCLEOTIDE SEQUENCE [LARGE SCALE GENOMIC DNA]</scope>
</reference>
<protein>
    <submittedName>
        <fullName evidence="1">Uncharacterized protein</fullName>
    </submittedName>
</protein>
<accession>A0A6G1QKC9</accession>
<gene>
    <name evidence="1" type="ORF">EXN66_Car018527</name>
</gene>